<accession>A0A9X3Z685</accession>
<dbReference type="Pfam" id="PF05929">
    <property type="entry name" value="Phage_GPO"/>
    <property type="match status" value="1"/>
</dbReference>
<evidence type="ECO:0000313" key="2">
    <source>
        <dbReference type="Proteomes" id="UP001141619"/>
    </source>
</evidence>
<reference evidence="1" key="2">
    <citation type="journal article" date="2023" name="Syst. Appl. Microbiol.">
        <title>Govania unica gen. nov., sp. nov., a rare biosphere bacterium that represents a novel family in the class Alphaproteobacteria.</title>
        <authorList>
            <person name="Vandamme P."/>
            <person name="Peeters C."/>
            <person name="Hettiarachchi A."/>
            <person name="Cnockaert M."/>
            <person name="Carlier A."/>
        </authorList>
    </citation>
    <scope>NUCLEOTIDE SEQUENCE</scope>
    <source>
        <strain evidence="1">LMG 31809</strain>
    </source>
</reference>
<name>A0A9X3Z685_9PROT</name>
<dbReference type="RefSeq" id="WP_274942514.1">
    <property type="nucleotide sequence ID" value="NZ_JANWOI010000001.1"/>
</dbReference>
<evidence type="ECO:0000313" key="1">
    <source>
        <dbReference type="EMBL" id="MDA5192812.1"/>
    </source>
</evidence>
<dbReference type="Proteomes" id="UP001141619">
    <property type="component" value="Unassembled WGS sequence"/>
</dbReference>
<keyword evidence="2" id="KW-1185">Reference proteome</keyword>
<sequence length="280" mass="29046">MAKKTKFLRIAVEGATTDGRVIERSWIEQMAAAYNPATYTARINCEHVHGYSPLPPFNAYGSVLALKAEEFDIEIDGKTERRLALLAQLEANDQLVEMVKSDQKIFTSCEIAPNFAGTGKAGLVGLAITDNPASLGTEVLSFAAFKPLLTALKADPSNLFSAAAEAAIELDDTPAQTLETGLVAAIKAIFSTAPAAPAVPAAPALPAQPAPANDNLAAIADQLGVTFSAALTAHAARTDAAILALSGEMKALTTKLEKAEAPGFRRQPAAGGTGEVATDC</sequence>
<organism evidence="1 2">
    <name type="scientific">Govanella unica</name>
    <dbReference type="NCBI Taxonomy" id="2975056"/>
    <lineage>
        <taxon>Bacteria</taxon>
        <taxon>Pseudomonadati</taxon>
        <taxon>Pseudomonadota</taxon>
        <taxon>Alphaproteobacteria</taxon>
        <taxon>Emcibacterales</taxon>
        <taxon>Govanellaceae</taxon>
        <taxon>Govanella</taxon>
    </lineage>
</organism>
<dbReference type="InterPro" id="IPR009228">
    <property type="entry name" value="Capsid_scaffold_GpO"/>
</dbReference>
<reference evidence="1" key="1">
    <citation type="submission" date="2022-08" db="EMBL/GenBank/DDBJ databases">
        <authorList>
            <person name="Vandamme P."/>
            <person name="Hettiarachchi A."/>
            <person name="Peeters C."/>
            <person name="Cnockaert M."/>
            <person name="Carlier A."/>
        </authorList>
    </citation>
    <scope>NUCLEOTIDE SEQUENCE</scope>
    <source>
        <strain evidence="1">LMG 31809</strain>
    </source>
</reference>
<comment type="caution">
    <text evidence="1">The sequence shown here is derived from an EMBL/GenBank/DDBJ whole genome shotgun (WGS) entry which is preliminary data.</text>
</comment>
<gene>
    <name evidence="1" type="ORF">NYP16_02415</name>
</gene>
<protein>
    <submittedName>
        <fullName evidence="1">GPO family capsid scaffolding protein</fullName>
    </submittedName>
</protein>
<dbReference type="AlphaFoldDB" id="A0A9X3Z685"/>
<dbReference type="EMBL" id="JANWOI010000001">
    <property type="protein sequence ID" value="MDA5192812.1"/>
    <property type="molecule type" value="Genomic_DNA"/>
</dbReference>
<proteinExistence type="predicted"/>